<protein>
    <recommendedName>
        <fullName evidence="3">Cobalt transporter subunit CbtB</fullName>
    </recommendedName>
</protein>
<evidence type="ECO:0000313" key="2">
    <source>
        <dbReference type="EMBL" id="SVB26509.1"/>
    </source>
</evidence>
<dbReference type="EMBL" id="UINC01034921">
    <property type="protein sequence ID" value="SVB26509.1"/>
    <property type="molecule type" value="Genomic_DNA"/>
</dbReference>
<evidence type="ECO:0000256" key="1">
    <source>
        <dbReference type="SAM" id="Phobius"/>
    </source>
</evidence>
<reference evidence="2" key="1">
    <citation type="submission" date="2018-05" db="EMBL/GenBank/DDBJ databases">
        <authorList>
            <person name="Lanie J.A."/>
            <person name="Ng W.-L."/>
            <person name="Kazmierczak K.M."/>
            <person name="Andrzejewski T.M."/>
            <person name="Davidsen T.M."/>
            <person name="Wayne K.J."/>
            <person name="Tettelin H."/>
            <person name="Glass J.I."/>
            <person name="Rusch D."/>
            <person name="Podicherti R."/>
            <person name="Tsui H.-C.T."/>
            <person name="Winkler M.E."/>
        </authorList>
    </citation>
    <scope>NUCLEOTIDE SEQUENCE</scope>
</reference>
<sequence>MEITMTTETRIALKTADTDNIKVKVSSEHITVGAVMLLVGTLLIFAVGFAQGAGGLLHNAAHDTRHAVTIPCH</sequence>
<organism evidence="2">
    <name type="scientific">marine metagenome</name>
    <dbReference type="NCBI Taxonomy" id="408172"/>
    <lineage>
        <taxon>unclassified sequences</taxon>
        <taxon>metagenomes</taxon>
        <taxon>ecological metagenomes</taxon>
    </lineage>
</organism>
<dbReference type="AlphaFoldDB" id="A0A382CKY8"/>
<keyword evidence="1" id="KW-1133">Transmembrane helix</keyword>
<dbReference type="Pfam" id="PF09489">
    <property type="entry name" value="CbtB"/>
    <property type="match status" value="1"/>
</dbReference>
<keyword evidence="1" id="KW-0472">Membrane</keyword>
<dbReference type="InterPro" id="IPR012667">
    <property type="entry name" value="CbtB_put"/>
</dbReference>
<name>A0A382CKY8_9ZZZZ</name>
<feature type="transmembrane region" description="Helical" evidence="1">
    <location>
        <begin position="30"/>
        <end position="50"/>
    </location>
</feature>
<evidence type="ECO:0008006" key="3">
    <source>
        <dbReference type="Google" id="ProtNLM"/>
    </source>
</evidence>
<accession>A0A382CKY8</accession>
<proteinExistence type="predicted"/>
<keyword evidence="1" id="KW-0812">Transmembrane</keyword>
<gene>
    <name evidence="2" type="ORF">METZ01_LOCUS179363</name>
</gene>